<comment type="caution">
    <text evidence="2">The sequence shown here is derived from an EMBL/GenBank/DDBJ whole genome shotgun (WGS) entry which is preliminary data.</text>
</comment>
<feature type="compositionally biased region" description="Basic and acidic residues" evidence="1">
    <location>
        <begin position="22"/>
        <end position="37"/>
    </location>
</feature>
<dbReference type="RefSeq" id="WP_196610532.1">
    <property type="nucleotide sequence ID" value="NZ_VRYY01000674.1"/>
</dbReference>
<protein>
    <submittedName>
        <fullName evidence="2">Uncharacterized protein</fullName>
    </submittedName>
</protein>
<feature type="region of interest" description="Disordered" evidence="1">
    <location>
        <begin position="1"/>
        <end position="37"/>
    </location>
</feature>
<gene>
    <name evidence="2" type="ORF">FVW20_17100</name>
</gene>
<keyword evidence="3" id="KW-1185">Reference proteome</keyword>
<feature type="region of interest" description="Disordered" evidence="1">
    <location>
        <begin position="169"/>
        <end position="189"/>
    </location>
</feature>
<evidence type="ECO:0000313" key="2">
    <source>
        <dbReference type="EMBL" id="MBG3878675.1"/>
    </source>
</evidence>
<evidence type="ECO:0000313" key="3">
    <source>
        <dbReference type="Proteomes" id="UP001194469"/>
    </source>
</evidence>
<accession>A0ABS0J940</accession>
<dbReference type="Proteomes" id="UP001194469">
    <property type="component" value="Unassembled WGS sequence"/>
</dbReference>
<feature type="non-terminal residue" evidence="2">
    <location>
        <position position="1"/>
    </location>
</feature>
<organism evidence="2 3">
    <name type="scientific">Nitratidesulfovibrio oxamicus</name>
    <dbReference type="NCBI Taxonomy" id="32016"/>
    <lineage>
        <taxon>Bacteria</taxon>
        <taxon>Pseudomonadati</taxon>
        <taxon>Thermodesulfobacteriota</taxon>
        <taxon>Desulfovibrionia</taxon>
        <taxon>Desulfovibrionales</taxon>
        <taxon>Desulfovibrionaceae</taxon>
        <taxon>Nitratidesulfovibrio</taxon>
    </lineage>
</organism>
<sequence>TASAPAVPGLCGPAATPPPRNVPDKPFADTRSGRTIREPDDWSRMATATALRVYKALDDRRDIVALPIRITPPNARPFALAYQNLLATELVSRGMQVALAPENDSVELDFAVHAVPVGPQRPVPEAATSPDSRWEVVLTTTMWHGNRYVIHTAEGFVVRGDELGKYVDPDAPGHTVRPFRSRSVPMVNR</sequence>
<evidence type="ECO:0000256" key="1">
    <source>
        <dbReference type="SAM" id="MobiDB-lite"/>
    </source>
</evidence>
<dbReference type="EMBL" id="VRYY01000674">
    <property type="protein sequence ID" value="MBG3878675.1"/>
    <property type="molecule type" value="Genomic_DNA"/>
</dbReference>
<proteinExistence type="predicted"/>
<reference evidence="2 3" key="1">
    <citation type="submission" date="2019-08" db="EMBL/GenBank/DDBJ databases">
        <authorList>
            <person name="Luo N."/>
        </authorList>
    </citation>
    <scope>NUCLEOTIDE SEQUENCE [LARGE SCALE GENOMIC DNA]</scope>
    <source>
        <strain evidence="2 3">NCIMB 9442</strain>
    </source>
</reference>
<name>A0ABS0J940_9BACT</name>